<evidence type="ECO:0000313" key="4">
    <source>
        <dbReference type="Proteomes" id="UP001161422"/>
    </source>
</evidence>
<dbReference type="Gene3D" id="3.30.70.260">
    <property type="match status" value="1"/>
</dbReference>
<proteinExistence type="inferred from homology"/>
<organism evidence="3 4">
    <name type="scientific">Paraferrimonas sedimenticola</name>
    <dbReference type="NCBI Taxonomy" id="375674"/>
    <lineage>
        <taxon>Bacteria</taxon>
        <taxon>Pseudomonadati</taxon>
        <taxon>Pseudomonadota</taxon>
        <taxon>Gammaproteobacteria</taxon>
        <taxon>Alteromonadales</taxon>
        <taxon>Ferrimonadaceae</taxon>
        <taxon>Paraferrimonas</taxon>
    </lineage>
</organism>
<sequence>MDTKFDELLEFPCSFPFKVVGLADPQLPDHVVKVVQAHVPGDYRPTTAKSSKGTYHSITIRVKVESKQQVESLYSELATIPGVRRVL</sequence>
<dbReference type="PANTHER" id="PTHR38036:SF1">
    <property type="entry name" value="UPF0250 PROTEIN YBED"/>
    <property type="match status" value="1"/>
</dbReference>
<evidence type="ECO:0000313" key="3">
    <source>
        <dbReference type="EMBL" id="GLP98020.1"/>
    </source>
</evidence>
<dbReference type="InterPro" id="IPR027471">
    <property type="entry name" value="YbeD-like_sf"/>
</dbReference>
<dbReference type="Pfam" id="PF04359">
    <property type="entry name" value="DUF493"/>
    <property type="match status" value="1"/>
</dbReference>
<reference evidence="3" key="1">
    <citation type="journal article" date="2014" name="Int. J. Syst. Evol. Microbiol.">
        <title>Complete genome sequence of Corynebacterium casei LMG S-19264T (=DSM 44701T), isolated from a smear-ripened cheese.</title>
        <authorList>
            <consortium name="US DOE Joint Genome Institute (JGI-PGF)"/>
            <person name="Walter F."/>
            <person name="Albersmeier A."/>
            <person name="Kalinowski J."/>
            <person name="Ruckert C."/>
        </authorList>
    </citation>
    <scope>NUCLEOTIDE SEQUENCE</scope>
    <source>
        <strain evidence="3">NBRC 101628</strain>
    </source>
</reference>
<gene>
    <name evidence="3" type="ORF">GCM10007895_33270</name>
</gene>
<keyword evidence="4" id="KW-1185">Reference proteome</keyword>
<dbReference type="Proteomes" id="UP001161422">
    <property type="component" value="Unassembled WGS sequence"/>
</dbReference>
<dbReference type="PANTHER" id="PTHR38036">
    <property type="entry name" value="UPF0250 PROTEIN YBED"/>
    <property type="match status" value="1"/>
</dbReference>
<dbReference type="EMBL" id="BSNC01000013">
    <property type="protein sequence ID" value="GLP98020.1"/>
    <property type="molecule type" value="Genomic_DNA"/>
</dbReference>
<comment type="similarity">
    <text evidence="1 2">Belongs to the UPF0250 family.</text>
</comment>
<comment type="caution">
    <text evidence="3">The sequence shown here is derived from an EMBL/GenBank/DDBJ whole genome shotgun (WGS) entry which is preliminary data.</text>
</comment>
<dbReference type="GO" id="GO:0005829">
    <property type="term" value="C:cytosol"/>
    <property type="evidence" value="ECO:0007669"/>
    <property type="project" value="TreeGrafter"/>
</dbReference>
<dbReference type="InterPro" id="IPR007454">
    <property type="entry name" value="UPF0250_YbeD-like"/>
</dbReference>
<name>A0AA37W2F4_9GAMM</name>
<evidence type="ECO:0000256" key="2">
    <source>
        <dbReference type="HAMAP-Rule" id="MF_00659"/>
    </source>
</evidence>
<evidence type="ECO:0000256" key="1">
    <source>
        <dbReference type="ARBA" id="ARBA00008460"/>
    </source>
</evidence>
<dbReference type="HAMAP" id="MF_00659">
    <property type="entry name" value="UPF0250"/>
    <property type="match status" value="1"/>
</dbReference>
<dbReference type="AlphaFoldDB" id="A0AA37W2F4"/>
<protein>
    <recommendedName>
        <fullName evidence="2">UPF0250 protein GCM10007895_33270</fullName>
    </recommendedName>
</protein>
<reference evidence="3" key="2">
    <citation type="submission" date="2023-01" db="EMBL/GenBank/DDBJ databases">
        <title>Draft genome sequence of Paraferrimonas sedimenticola strain NBRC 101628.</title>
        <authorList>
            <person name="Sun Q."/>
            <person name="Mori K."/>
        </authorList>
    </citation>
    <scope>NUCLEOTIDE SEQUENCE</scope>
    <source>
        <strain evidence="3">NBRC 101628</strain>
    </source>
</reference>
<dbReference type="NCBIfam" id="NF003447">
    <property type="entry name" value="PRK04998.1"/>
    <property type="match status" value="1"/>
</dbReference>
<dbReference type="SUPFAM" id="SSF117991">
    <property type="entry name" value="YbeD/HP0495-like"/>
    <property type="match status" value="1"/>
</dbReference>
<accession>A0AA37W2F4</accession>
<dbReference type="RefSeq" id="WP_095504501.1">
    <property type="nucleotide sequence ID" value="NZ_BSNC01000013.1"/>
</dbReference>